<dbReference type="Proteomes" id="UP000449710">
    <property type="component" value="Unassembled WGS sequence"/>
</dbReference>
<dbReference type="AlphaFoldDB" id="A0AA43XL70"/>
<dbReference type="InterPro" id="IPR050438">
    <property type="entry name" value="LMW_PTPase"/>
</dbReference>
<dbReference type="EMBL" id="SUMG01000007">
    <property type="protein sequence ID" value="NBG88341.1"/>
    <property type="molecule type" value="Genomic_DNA"/>
</dbReference>
<comment type="caution">
    <text evidence="6">The sequence shown here is derived from an EMBL/GenBank/DDBJ whole genome shotgun (WGS) entry which is preliminary data.</text>
</comment>
<evidence type="ECO:0000256" key="3">
    <source>
        <dbReference type="ARBA" id="ARBA00022912"/>
    </source>
</evidence>
<keyword evidence="3" id="KW-0904">Protein phosphatase</keyword>
<dbReference type="CDD" id="cd16344">
    <property type="entry name" value="LMWPAP"/>
    <property type="match status" value="1"/>
</dbReference>
<keyword evidence="2" id="KW-0378">Hydrolase</keyword>
<evidence type="ECO:0000313" key="6">
    <source>
        <dbReference type="EMBL" id="NBG88341.1"/>
    </source>
</evidence>
<evidence type="ECO:0000256" key="2">
    <source>
        <dbReference type="ARBA" id="ARBA00022801"/>
    </source>
</evidence>
<feature type="active site" description="Proton donor" evidence="4">
    <location>
        <position position="145"/>
    </location>
</feature>
<feature type="active site" description="Nucleophile" evidence="4">
    <location>
        <position position="7"/>
    </location>
</feature>
<keyword evidence="7" id="KW-1185">Reference proteome</keyword>
<dbReference type="Gene3D" id="3.40.50.2300">
    <property type="match status" value="1"/>
</dbReference>
<comment type="similarity">
    <text evidence="1">Belongs to the low molecular weight phosphotyrosine protein phosphatase family.</text>
</comment>
<dbReference type="InterPro" id="IPR023485">
    <property type="entry name" value="Ptyr_pPase"/>
</dbReference>
<proteinExistence type="inferred from homology"/>
<protein>
    <submittedName>
        <fullName evidence="6">Low molecular weight protein arginine phosphatase</fullName>
    </submittedName>
</protein>
<evidence type="ECO:0000256" key="4">
    <source>
        <dbReference type="PIRSR" id="PIRSR617867-1"/>
    </source>
</evidence>
<evidence type="ECO:0000259" key="5">
    <source>
        <dbReference type="SMART" id="SM00226"/>
    </source>
</evidence>
<sequence>MKILFVCTGNTCRSVMAEAILKDLLEEEGRGQDFEVSSAGLFAQEGEPPTIETQFALENGGIPLDENGATYVDDQLLEEADLILTMTEGHKIMIEDRKQAGYYRDKLFTLKEYTADCKESSENREEEDKDGENVEDTYDILDISDPYGGSVEVYELSFQEIYEEIELLLEKILEKC</sequence>
<dbReference type="PANTHER" id="PTHR11717">
    <property type="entry name" value="LOW MOLECULAR WEIGHT PROTEIN TYROSINE PHOSPHATASE"/>
    <property type="match status" value="1"/>
</dbReference>
<feature type="active site" description="Nucleophile" evidence="4">
    <location>
        <position position="13"/>
    </location>
</feature>
<feature type="domain" description="Phosphotyrosine protein phosphatase I" evidence="5">
    <location>
        <begin position="1"/>
        <end position="171"/>
    </location>
</feature>
<evidence type="ECO:0000313" key="7">
    <source>
        <dbReference type="Proteomes" id="UP000449710"/>
    </source>
</evidence>
<evidence type="ECO:0000256" key="1">
    <source>
        <dbReference type="ARBA" id="ARBA00011063"/>
    </source>
</evidence>
<dbReference type="RefSeq" id="WP_160720802.1">
    <property type="nucleotide sequence ID" value="NZ_SUMG01000007.1"/>
</dbReference>
<gene>
    <name evidence="6" type="ORF">ISALK_07480</name>
</gene>
<dbReference type="Pfam" id="PF01451">
    <property type="entry name" value="LMWPc"/>
    <property type="match status" value="1"/>
</dbReference>
<dbReference type="PRINTS" id="PR00719">
    <property type="entry name" value="LMWPTPASE"/>
</dbReference>
<dbReference type="InterPro" id="IPR017867">
    <property type="entry name" value="Tyr_phospatase_low_mol_wt"/>
</dbReference>
<dbReference type="InterPro" id="IPR036196">
    <property type="entry name" value="Ptyr_pPase_sf"/>
</dbReference>
<dbReference type="SMART" id="SM00226">
    <property type="entry name" value="LMWPc"/>
    <property type="match status" value="1"/>
</dbReference>
<dbReference type="PANTHER" id="PTHR11717:SF31">
    <property type="entry name" value="LOW MOLECULAR WEIGHT PROTEIN-TYROSINE-PHOSPHATASE ETP-RELATED"/>
    <property type="match status" value="1"/>
</dbReference>
<organism evidence="6 7">
    <name type="scientific">Isachenkonia alkalipeptolytica</name>
    <dbReference type="NCBI Taxonomy" id="2565777"/>
    <lineage>
        <taxon>Bacteria</taxon>
        <taxon>Bacillati</taxon>
        <taxon>Bacillota</taxon>
        <taxon>Clostridia</taxon>
        <taxon>Eubacteriales</taxon>
        <taxon>Clostridiaceae</taxon>
        <taxon>Isachenkonia</taxon>
    </lineage>
</organism>
<name>A0AA43XL70_9CLOT</name>
<dbReference type="GO" id="GO:0004725">
    <property type="term" value="F:protein tyrosine phosphatase activity"/>
    <property type="evidence" value="ECO:0007669"/>
    <property type="project" value="InterPro"/>
</dbReference>
<accession>A0AA43XL70</accession>
<reference evidence="6 7" key="1">
    <citation type="submission" date="2019-04" db="EMBL/GenBank/DDBJ databases">
        <title>Isachenkonia alkalipeptolytica gen. nov. sp. nov. a new anaerobic, alkiliphilic organothrophic bacterium capable to reduce synthesized ferrihydrite isolated from a soda lake.</title>
        <authorList>
            <person name="Toshchakov S.V."/>
            <person name="Zavarzina D.G."/>
            <person name="Zhilina T.N."/>
            <person name="Kostrikina N.A."/>
            <person name="Kublanov I.V."/>
        </authorList>
    </citation>
    <scope>NUCLEOTIDE SEQUENCE [LARGE SCALE GENOMIC DNA]</scope>
    <source>
        <strain evidence="6 7">Z-1701</strain>
    </source>
</reference>
<dbReference type="SUPFAM" id="SSF52788">
    <property type="entry name" value="Phosphotyrosine protein phosphatases I"/>
    <property type="match status" value="1"/>
</dbReference>